<dbReference type="EMBL" id="FOQO01000006">
    <property type="protein sequence ID" value="SFI86508.1"/>
    <property type="molecule type" value="Genomic_DNA"/>
</dbReference>
<dbReference type="AlphaFoldDB" id="A0A1I3LP22"/>
<sequence>MRRFGETVKSSRAVAILIFAVGLVTLGGCLKDDNGVYQISAVRALNAVPGSDQLDIALNESWLNYVPETGEVEDFAYRDTLAYKRAWPGARTVRVFERGNTTNSGLLAKENAQFIPGQFYSLYVVGREDDIELVVTNDDLSAPEGGKAKIRCIHLSPDAPPLDFEIEGAGDVVMVTDQAFKEASDFVAVDGGEAYTIRFEEHSSGNVVHTFEFTPKAGLIYSIWVRGLLENEGDAALEFGHDIIVH</sequence>
<dbReference type="InterPro" id="IPR025510">
    <property type="entry name" value="DUF4397"/>
</dbReference>
<organism evidence="2 3">
    <name type="scientific">Parapedobacter indicus</name>
    <dbReference type="NCBI Taxonomy" id="1477437"/>
    <lineage>
        <taxon>Bacteria</taxon>
        <taxon>Pseudomonadati</taxon>
        <taxon>Bacteroidota</taxon>
        <taxon>Sphingobacteriia</taxon>
        <taxon>Sphingobacteriales</taxon>
        <taxon>Sphingobacteriaceae</taxon>
        <taxon>Parapedobacter</taxon>
    </lineage>
</organism>
<dbReference type="Proteomes" id="UP000198670">
    <property type="component" value="Unassembled WGS sequence"/>
</dbReference>
<dbReference type="OrthoDB" id="9792011at2"/>
<proteinExistence type="predicted"/>
<reference evidence="2 3" key="1">
    <citation type="submission" date="2016-10" db="EMBL/GenBank/DDBJ databases">
        <authorList>
            <person name="de Groot N.N."/>
        </authorList>
    </citation>
    <scope>NUCLEOTIDE SEQUENCE [LARGE SCALE GENOMIC DNA]</scope>
    <source>
        <strain evidence="2 3">RK1</strain>
    </source>
</reference>
<name>A0A1I3LP22_9SPHI</name>
<evidence type="ECO:0000259" key="1">
    <source>
        <dbReference type="Pfam" id="PF14344"/>
    </source>
</evidence>
<evidence type="ECO:0000313" key="3">
    <source>
        <dbReference type="Proteomes" id="UP000198670"/>
    </source>
</evidence>
<dbReference type="PROSITE" id="PS51257">
    <property type="entry name" value="PROKAR_LIPOPROTEIN"/>
    <property type="match status" value="1"/>
</dbReference>
<accession>A0A1I3LP22</accession>
<dbReference type="RefSeq" id="WP_090627500.1">
    <property type="nucleotide sequence ID" value="NZ_FOQO01000006.1"/>
</dbReference>
<protein>
    <recommendedName>
        <fullName evidence="1">DUF4397 domain-containing protein</fullName>
    </recommendedName>
</protein>
<feature type="domain" description="DUF4397" evidence="1">
    <location>
        <begin position="41"/>
        <end position="164"/>
    </location>
</feature>
<evidence type="ECO:0000313" key="2">
    <source>
        <dbReference type="EMBL" id="SFI86508.1"/>
    </source>
</evidence>
<gene>
    <name evidence="2" type="ORF">SAMN05444682_10698</name>
</gene>
<dbReference type="STRING" id="1477437.SAMN05444682_10698"/>
<dbReference type="Pfam" id="PF14344">
    <property type="entry name" value="DUF4397"/>
    <property type="match status" value="1"/>
</dbReference>
<keyword evidence="3" id="KW-1185">Reference proteome</keyword>